<keyword evidence="1" id="KW-0732">Signal</keyword>
<name>A0ABU3B885_9GAMM</name>
<feature type="signal peptide" evidence="1">
    <location>
        <begin position="1"/>
        <end position="23"/>
    </location>
</feature>
<proteinExistence type="predicted"/>
<dbReference type="PROSITE" id="PS51257">
    <property type="entry name" value="PROKAR_LIPOPROTEIN"/>
    <property type="match status" value="1"/>
</dbReference>
<feature type="chain" id="PRO_5046510985" description="Lipoprotein" evidence="1">
    <location>
        <begin position="24"/>
        <end position="409"/>
    </location>
</feature>
<dbReference type="Proteomes" id="UP001259982">
    <property type="component" value="Unassembled WGS sequence"/>
</dbReference>
<dbReference type="RefSeq" id="WP_311658004.1">
    <property type="nucleotide sequence ID" value="NZ_JAVRHY010000004.1"/>
</dbReference>
<evidence type="ECO:0000256" key="1">
    <source>
        <dbReference type="SAM" id="SignalP"/>
    </source>
</evidence>
<sequence length="409" mass="44497">MNVAVRSPLSLLALLVAALLSQGCVNKTVKTVNAAPAAHAQEELSSEELVNVNIAVFEPGIPEDPSEAEEAGIFPEVREAESRYMAVALRRTLENTGYWGAVRVVPDKVDYSELLVTGEIVESSGYEMALAVRAVDASGRVWLDQTYDAEAAELSYRQGDAPADPFQAVYNRIADDLLAARRARSAEELQTVRHLSDMRFAEQLAPDAFARYVESGDGRYRLNGLPADGDPLMARVERIRDRDYALIDALDQHYRVFHDQIDLAYADWRAASYRETENLRELESQSLTRKLLGAAAVIAGIVGAANANSGVEGAASQVAIIGGIGVFASGLEKGRESKIHAEALEELGRSLESDVEPRNVQLANQTVTLSGSAEAQFEEWQQLMRDIYAAETGLIRDSGQTPASGDDDR</sequence>
<keyword evidence="3" id="KW-1185">Reference proteome</keyword>
<protein>
    <recommendedName>
        <fullName evidence="4">Lipoprotein</fullName>
    </recommendedName>
</protein>
<evidence type="ECO:0000313" key="2">
    <source>
        <dbReference type="EMBL" id="MDT0618002.1"/>
    </source>
</evidence>
<evidence type="ECO:0008006" key="4">
    <source>
        <dbReference type="Google" id="ProtNLM"/>
    </source>
</evidence>
<comment type="caution">
    <text evidence="2">The sequence shown here is derived from an EMBL/GenBank/DDBJ whole genome shotgun (WGS) entry which is preliminary data.</text>
</comment>
<accession>A0ABU3B885</accession>
<dbReference type="EMBL" id="JAVRHY010000004">
    <property type="protein sequence ID" value="MDT0618002.1"/>
    <property type="molecule type" value="Genomic_DNA"/>
</dbReference>
<reference evidence="2 3" key="1">
    <citation type="submission" date="2023-09" db="EMBL/GenBank/DDBJ databases">
        <authorList>
            <person name="Rey-Velasco X."/>
        </authorList>
    </citation>
    <scope>NUCLEOTIDE SEQUENCE [LARGE SCALE GENOMIC DNA]</scope>
    <source>
        <strain evidence="2 3">P385</strain>
    </source>
</reference>
<evidence type="ECO:0000313" key="3">
    <source>
        <dbReference type="Proteomes" id="UP001259982"/>
    </source>
</evidence>
<organism evidence="2 3">
    <name type="scientific">Spectribacter acetivorans</name>
    <dbReference type="NCBI Taxonomy" id="3075603"/>
    <lineage>
        <taxon>Bacteria</taxon>
        <taxon>Pseudomonadati</taxon>
        <taxon>Pseudomonadota</taxon>
        <taxon>Gammaproteobacteria</taxon>
        <taxon>Salinisphaerales</taxon>
        <taxon>Salinisphaeraceae</taxon>
        <taxon>Spectribacter</taxon>
    </lineage>
</organism>
<gene>
    <name evidence="2" type="ORF">RM531_05915</name>
</gene>